<sequence>MDTHGYPKHQKRYMCIVGLLGNRHLRIVGKSGIGKMGKGVFGPPVTSLQCNTTQEAVVSLRSSRPIRAEVWLSPTYNAPLYLCLIMNGTLASLTN</sequence>
<dbReference type="AlphaFoldDB" id="A0A2H1WST2"/>
<name>A0A2H1WST2_SPOFR</name>
<proteinExistence type="predicted"/>
<organism evidence="1">
    <name type="scientific">Spodoptera frugiperda</name>
    <name type="common">Fall armyworm</name>
    <dbReference type="NCBI Taxonomy" id="7108"/>
    <lineage>
        <taxon>Eukaryota</taxon>
        <taxon>Metazoa</taxon>
        <taxon>Ecdysozoa</taxon>
        <taxon>Arthropoda</taxon>
        <taxon>Hexapoda</taxon>
        <taxon>Insecta</taxon>
        <taxon>Pterygota</taxon>
        <taxon>Neoptera</taxon>
        <taxon>Endopterygota</taxon>
        <taxon>Lepidoptera</taxon>
        <taxon>Glossata</taxon>
        <taxon>Ditrysia</taxon>
        <taxon>Noctuoidea</taxon>
        <taxon>Noctuidae</taxon>
        <taxon>Amphipyrinae</taxon>
        <taxon>Spodoptera</taxon>
    </lineage>
</organism>
<dbReference type="EMBL" id="ODYU01010799">
    <property type="protein sequence ID" value="SOQ56125.1"/>
    <property type="molecule type" value="Genomic_DNA"/>
</dbReference>
<gene>
    <name evidence="1" type="ORF">SFRICE_035066</name>
</gene>
<accession>A0A2H1WST2</accession>
<protein>
    <submittedName>
        <fullName evidence="1">SFRICE_035066</fullName>
    </submittedName>
</protein>
<reference evidence="1" key="1">
    <citation type="submission" date="2016-07" db="EMBL/GenBank/DDBJ databases">
        <authorList>
            <person name="Bretaudeau A."/>
        </authorList>
    </citation>
    <scope>NUCLEOTIDE SEQUENCE</scope>
    <source>
        <strain evidence="1">Rice</strain>
        <tissue evidence="1">Whole body</tissue>
    </source>
</reference>
<evidence type="ECO:0000313" key="1">
    <source>
        <dbReference type="EMBL" id="SOQ56125.1"/>
    </source>
</evidence>